<keyword evidence="3" id="KW-1185">Reference proteome</keyword>
<organism evidence="2 3">
    <name type="scientific">Leeuwenhoekiella blandensis (strain CECT 7118 / CCUG 51940 / KCTC 22103 / MED217)</name>
    <name type="common">Flavobacterium sp. (strain MED217)</name>
    <dbReference type="NCBI Taxonomy" id="398720"/>
    <lineage>
        <taxon>Bacteria</taxon>
        <taxon>Pseudomonadati</taxon>
        <taxon>Bacteroidota</taxon>
        <taxon>Flavobacteriia</taxon>
        <taxon>Flavobacteriales</taxon>
        <taxon>Flavobacteriaceae</taxon>
        <taxon>Leeuwenhoekiella</taxon>
    </lineage>
</organism>
<keyword evidence="1" id="KW-0812">Transmembrane</keyword>
<dbReference type="RefSeq" id="WP_009778835.1">
    <property type="nucleotide sequence ID" value="NZ_CH672395.1"/>
</dbReference>
<dbReference type="Proteomes" id="UP000001601">
    <property type="component" value="Unassembled WGS sequence"/>
</dbReference>
<accession>A3XKJ6</accession>
<keyword evidence="1" id="KW-0472">Membrane</keyword>
<evidence type="ECO:0000313" key="2">
    <source>
        <dbReference type="EMBL" id="EAQ49924.1"/>
    </source>
</evidence>
<reference evidence="2 3" key="1">
    <citation type="journal article" date="2007" name="Nature">
        <title>Light stimulates growth of proteorhodopsin-containing marine Flavobacteria.</title>
        <authorList>
            <person name="Gomez-Consarnau L."/>
            <person name="Gonzalez J.M."/>
            <person name="Coll-Llado M."/>
            <person name="Gourdon P."/>
            <person name="Pascher T."/>
            <person name="Neutze R."/>
            <person name="Pedros-Alio C."/>
            <person name="Pinhassi J."/>
        </authorList>
    </citation>
    <scope>NUCLEOTIDE SEQUENCE [LARGE SCALE GENOMIC DNA]</scope>
    <source>
        <strain evidence="2 3">MED217</strain>
    </source>
</reference>
<evidence type="ECO:0000256" key="1">
    <source>
        <dbReference type="SAM" id="Phobius"/>
    </source>
</evidence>
<gene>
    <name evidence="2" type="ORF">MED217_02200</name>
</gene>
<evidence type="ECO:0000313" key="3">
    <source>
        <dbReference type="Proteomes" id="UP000001601"/>
    </source>
</evidence>
<name>A3XKJ6_LEEBM</name>
<dbReference type="HOGENOM" id="CLU_3026708_0_0_10"/>
<dbReference type="STRING" id="398720.MED217_02200"/>
<keyword evidence="1" id="KW-1133">Transmembrane helix</keyword>
<feature type="transmembrane region" description="Helical" evidence="1">
    <location>
        <begin position="29"/>
        <end position="47"/>
    </location>
</feature>
<dbReference type="AlphaFoldDB" id="A3XKJ6"/>
<protein>
    <submittedName>
        <fullName evidence="2">Uncharacterized protein</fullName>
    </submittedName>
</protein>
<sequence length="55" mass="6025">MNKGVIALITGCMLLASNQIVNHFYPIPDFLYGLLIGLSIGLILFGITRFTKKAN</sequence>
<dbReference type="EMBL" id="AANC01000003">
    <property type="protein sequence ID" value="EAQ49924.1"/>
    <property type="molecule type" value="Genomic_DNA"/>
</dbReference>
<comment type="caution">
    <text evidence="2">The sequence shown here is derived from an EMBL/GenBank/DDBJ whole genome shotgun (WGS) entry which is preliminary data.</text>
</comment>
<proteinExistence type="predicted"/>